<name>X1QGP4_9ZZZZ</name>
<comment type="caution">
    <text evidence="1">The sequence shown here is derived from an EMBL/GenBank/DDBJ whole genome shotgun (WGS) entry which is preliminary data.</text>
</comment>
<accession>X1QGP4</accession>
<gene>
    <name evidence="1" type="ORF">S06H3_56623</name>
</gene>
<dbReference type="AlphaFoldDB" id="X1QGP4"/>
<reference evidence="1" key="1">
    <citation type="journal article" date="2014" name="Front. Microbiol.">
        <title>High frequency of phylogenetically diverse reductive dehalogenase-homologous genes in deep subseafloor sedimentary metagenomes.</title>
        <authorList>
            <person name="Kawai M."/>
            <person name="Futagami T."/>
            <person name="Toyoda A."/>
            <person name="Takaki Y."/>
            <person name="Nishi S."/>
            <person name="Hori S."/>
            <person name="Arai W."/>
            <person name="Tsubouchi T."/>
            <person name="Morono Y."/>
            <person name="Uchiyama I."/>
            <person name="Ito T."/>
            <person name="Fujiyama A."/>
            <person name="Inagaki F."/>
            <person name="Takami H."/>
        </authorList>
    </citation>
    <scope>NUCLEOTIDE SEQUENCE</scope>
    <source>
        <strain evidence="1">Expedition CK06-06</strain>
    </source>
</reference>
<protein>
    <submittedName>
        <fullName evidence="1">Uncharacterized protein</fullName>
    </submittedName>
</protein>
<organism evidence="1">
    <name type="scientific">marine sediment metagenome</name>
    <dbReference type="NCBI Taxonomy" id="412755"/>
    <lineage>
        <taxon>unclassified sequences</taxon>
        <taxon>metagenomes</taxon>
        <taxon>ecological metagenomes</taxon>
    </lineage>
</organism>
<feature type="non-terminal residue" evidence="1">
    <location>
        <position position="1"/>
    </location>
</feature>
<evidence type="ECO:0000313" key="1">
    <source>
        <dbReference type="EMBL" id="GAI53956.1"/>
    </source>
</evidence>
<feature type="non-terminal residue" evidence="1">
    <location>
        <position position="229"/>
    </location>
</feature>
<dbReference type="EMBL" id="BARV01036440">
    <property type="protein sequence ID" value="GAI53956.1"/>
    <property type="molecule type" value="Genomic_DNA"/>
</dbReference>
<proteinExistence type="predicted"/>
<sequence>ELHVWLKVNSDPSVLNIKNARLVLELKQPFGTLVTLSTQDNISLRKGAEWEEQLLSLPITGEPFRNMGSYEAHAVLLSQAGEVYCEAYTVFTIESIFGRMPGTRTLIVTSRRTELTEPFVSKLAVWLEAAYQTDVQVLYQEGVYEAYQSGLYRDFDVLIYYATDYQQSPPPELIKDIFEGDGITKKKVVWIGYHLDKVQAYMQLYGLSPENSISINASATRCSAYSRAA</sequence>